<dbReference type="Proteomes" id="UP001519344">
    <property type="component" value="Unassembled WGS sequence"/>
</dbReference>
<dbReference type="Gene3D" id="3.40.50.720">
    <property type="entry name" value="NAD(P)-binding Rossmann-like Domain"/>
    <property type="match status" value="1"/>
</dbReference>
<evidence type="ECO:0000259" key="2">
    <source>
        <dbReference type="SMART" id="SM00822"/>
    </source>
</evidence>
<keyword evidence="4" id="KW-1185">Reference proteome</keyword>
<dbReference type="InterPro" id="IPR057326">
    <property type="entry name" value="KR_dom"/>
</dbReference>
<dbReference type="PROSITE" id="PS00061">
    <property type="entry name" value="ADH_SHORT"/>
    <property type="match status" value="1"/>
</dbReference>
<feature type="domain" description="Ketoreductase" evidence="2">
    <location>
        <begin position="13"/>
        <end position="193"/>
    </location>
</feature>
<accession>A0ABS4I4Z0</accession>
<dbReference type="PRINTS" id="PR00080">
    <property type="entry name" value="SDRFAMILY"/>
</dbReference>
<protein>
    <submittedName>
        <fullName evidence="3">NAD(P)-dependent dehydrogenase (Short-subunit alcohol dehydrogenase family)</fullName>
    </submittedName>
</protein>
<proteinExistence type="inferred from homology"/>
<evidence type="ECO:0000256" key="1">
    <source>
        <dbReference type="ARBA" id="ARBA00006484"/>
    </source>
</evidence>
<evidence type="ECO:0000313" key="3">
    <source>
        <dbReference type="EMBL" id="MBP1965980.1"/>
    </source>
</evidence>
<comment type="similarity">
    <text evidence="1">Belongs to the short-chain dehydrogenases/reductases (SDR) family.</text>
</comment>
<dbReference type="SMART" id="SM00822">
    <property type="entry name" value="PKS_KR"/>
    <property type="match status" value="1"/>
</dbReference>
<name>A0ABS4I4Z0_9BACL</name>
<dbReference type="InterPro" id="IPR036291">
    <property type="entry name" value="NAD(P)-bd_dom_sf"/>
</dbReference>
<dbReference type="RefSeq" id="WP_167055600.1">
    <property type="nucleotide sequence ID" value="NZ_JAAOZR010000011.1"/>
</dbReference>
<dbReference type="SUPFAM" id="SSF51735">
    <property type="entry name" value="NAD(P)-binding Rossmann-fold domains"/>
    <property type="match status" value="1"/>
</dbReference>
<sequence>MSLSLDLFKLDGRVALITGGTRGLGYVMAQALAEAGADVIVTSRDKEKAETAAHAIAKSTGRRALGLAADVTQAEQIEAMVAASVQAFGRIDILINNAGINVRKPIEDFDEASWDLVQNTNLKAPYLCARAVAKTMKSQRYGRVINMSSMLGSIALPERGAYCSSKGGLIQLTKVLALEWAPYNITVNALCPGPIATELNTVVMNNPEANRFFIDNIALGRWGKPEEIIGAIIYMASEASSFMTGASMVVDGGWTAR</sequence>
<evidence type="ECO:0000313" key="4">
    <source>
        <dbReference type="Proteomes" id="UP001519344"/>
    </source>
</evidence>
<dbReference type="PANTHER" id="PTHR42760">
    <property type="entry name" value="SHORT-CHAIN DEHYDROGENASES/REDUCTASES FAMILY MEMBER"/>
    <property type="match status" value="1"/>
</dbReference>
<gene>
    <name evidence="3" type="ORF">J2Z65_005225</name>
</gene>
<dbReference type="Pfam" id="PF13561">
    <property type="entry name" value="adh_short_C2"/>
    <property type="match status" value="1"/>
</dbReference>
<dbReference type="PRINTS" id="PR00081">
    <property type="entry name" value="GDHRDH"/>
</dbReference>
<organism evidence="3 4">
    <name type="scientific">Paenibacillus aceris</name>
    <dbReference type="NCBI Taxonomy" id="869555"/>
    <lineage>
        <taxon>Bacteria</taxon>
        <taxon>Bacillati</taxon>
        <taxon>Bacillota</taxon>
        <taxon>Bacilli</taxon>
        <taxon>Bacillales</taxon>
        <taxon>Paenibacillaceae</taxon>
        <taxon>Paenibacillus</taxon>
    </lineage>
</organism>
<dbReference type="InterPro" id="IPR002347">
    <property type="entry name" value="SDR_fam"/>
</dbReference>
<comment type="caution">
    <text evidence="3">The sequence shown here is derived from an EMBL/GenBank/DDBJ whole genome shotgun (WGS) entry which is preliminary data.</text>
</comment>
<dbReference type="PANTHER" id="PTHR42760:SF124">
    <property type="entry name" value="SHORT-CHAIN DEHYDROGENASE_REDUCTASE"/>
    <property type="match status" value="1"/>
</dbReference>
<dbReference type="NCBIfam" id="NF005559">
    <property type="entry name" value="PRK07231.1"/>
    <property type="match status" value="1"/>
</dbReference>
<dbReference type="EMBL" id="JAGGKV010000017">
    <property type="protein sequence ID" value="MBP1965980.1"/>
    <property type="molecule type" value="Genomic_DNA"/>
</dbReference>
<dbReference type="InterPro" id="IPR020904">
    <property type="entry name" value="Sc_DH/Rdtase_CS"/>
</dbReference>
<reference evidence="3 4" key="1">
    <citation type="submission" date="2021-03" db="EMBL/GenBank/DDBJ databases">
        <title>Genomic Encyclopedia of Type Strains, Phase IV (KMG-IV): sequencing the most valuable type-strain genomes for metagenomic binning, comparative biology and taxonomic classification.</title>
        <authorList>
            <person name="Goeker M."/>
        </authorList>
    </citation>
    <scope>NUCLEOTIDE SEQUENCE [LARGE SCALE GENOMIC DNA]</scope>
    <source>
        <strain evidence="3 4">DSM 24950</strain>
    </source>
</reference>